<dbReference type="Proteomes" id="UP000507470">
    <property type="component" value="Unassembled WGS sequence"/>
</dbReference>
<evidence type="ECO:0000313" key="3">
    <source>
        <dbReference type="Proteomes" id="UP000507470"/>
    </source>
</evidence>
<accession>A0A6J8EYT1</accession>
<organism evidence="2 3">
    <name type="scientific">Mytilus coruscus</name>
    <name type="common">Sea mussel</name>
    <dbReference type="NCBI Taxonomy" id="42192"/>
    <lineage>
        <taxon>Eukaryota</taxon>
        <taxon>Metazoa</taxon>
        <taxon>Spiralia</taxon>
        <taxon>Lophotrochozoa</taxon>
        <taxon>Mollusca</taxon>
        <taxon>Bivalvia</taxon>
        <taxon>Autobranchia</taxon>
        <taxon>Pteriomorphia</taxon>
        <taxon>Mytilida</taxon>
        <taxon>Mytiloidea</taxon>
        <taxon>Mytilidae</taxon>
        <taxon>Mytilinae</taxon>
        <taxon>Mytilus</taxon>
    </lineage>
</organism>
<sequence>MHLVNYGNKVLKNKDLNLADNTTPKKYNVYDYIDDSQIRDIVNPILKSLETAAAKTEDQNSRDSEFDCDDTTTPLNDGYLNPYQPVVFSPDTQGYSEPANSSNCEVHRHQDIPSTVILGIDNTKSQKIESSSYNSYNNAMSAQPNINSYVSMHEQLNGQSSTS</sequence>
<reference evidence="2 3" key="1">
    <citation type="submission" date="2020-06" db="EMBL/GenBank/DDBJ databases">
        <authorList>
            <person name="Li R."/>
            <person name="Bekaert M."/>
        </authorList>
    </citation>
    <scope>NUCLEOTIDE SEQUENCE [LARGE SCALE GENOMIC DNA]</scope>
    <source>
        <strain evidence="3">wild</strain>
    </source>
</reference>
<protein>
    <submittedName>
        <fullName evidence="2">Uncharacterized protein</fullName>
    </submittedName>
</protein>
<gene>
    <name evidence="2" type="ORF">MCOR_57593</name>
</gene>
<evidence type="ECO:0000256" key="1">
    <source>
        <dbReference type="SAM" id="MobiDB-lite"/>
    </source>
</evidence>
<dbReference type="AlphaFoldDB" id="A0A6J8EYT1"/>
<proteinExistence type="predicted"/>
<evidence type="ECO:0000313" key="2">
    <source>
        <dbReference type="EMBL" id="CAC5425808.1"/>
    </source>
</evidence>
<dbReference type="EMBL" id="CACVKT020010319">
    <property type="protein sequence ID" value="CAC5425808.1"/>
    <property type="molecule type" value="Genomic_DNA"/>
</dbReference>
<keyword evidence="3" id="KW-1185">Reference proteome</keyword>
<feature type="region of interest" description="Disordered" evidence="1">
    <location>
        <begin position="54"/>
        <end position="82"/>
    </location>
</feature>
<feature type="compositionally biased region" description="Basic and acidic residues" evidence="1">
    <location>
        <begin position="55"/>
        <end position="65"/>
    </location>
</feature>
<name>A0A6J8EYT1_MYTCO</name>